<name>A0A917NLX8_9BACL</name>
<dbReference type="Proteomes" id="UP000637695">
    <property type="component" value="Unassembled WGS sequence"/>
</dbReference>
<reference evidence="1" key="2">
    <citation type="submission" date="2020-09" db="EMBL/GenBank/DDBJ databases">
        <authorList>
            <person name="Sun Q."/>
            <person name="Ohkuma M."/>
        </authorList>
    </citation>
    <scope>NUCLEOTIDE SEQUENCE</scope>
    <source>
        <strain evidence="1">JCM 18487</strain>
    </source>
</reference>
<proteinExistence type="predicted"/>
<gene>
    <name evidence="1" type="ORF">GCM10010885_19800</name>
</gene>
<reference evidence="1" key="1">
    <citation type="journal article" date="2014" name="Int. J. Syst. Evol. Microbiol.">
        <title>Complete genome sequence of Corynebacterium casei LMG S-19264T (=DSM 44701T), isolated from a smear-ripened cheese.</title>
        <authorList>
            <consortium name="US DOE Joint Genome Institute (JGI-PGF)"/>
            <person name="Walter F."/>
            <person name="Albersmeier A."/>
            <person name="Kalinowski J."/>
            <person name="Ruckert C."/>
        </authorList>
    </citation>
    <scope>NUCLEOTIDE SEQUENCE</scope>
    <source>
        <strain evidence="1">JCM 18487</strain>
    </source>
</reference>
<organism evidence="1 2">
    <name type="scientific">Alicyclobacillus cellulosilyticus</name>
    <dbReference type="NCBI Taxonomy" id="1003997"/>
    <lineage>
        <taxon>Bacteria</taxon>
        <taxon>Bacillati</taxon>
        <taxon>Bacillota</taxon>
        <taxon>Bacilli</taxon>
        <taxon>Bacillales</taxon>
        <taxon>Alicyclobacillaceae</taxon>
        <taxon>Alicyclobacillus</taxon>
    </lineage>
</organism>
<sequence length="99" mass="10687">MATAWSPTFVIGTIRIGSVGGASCINFGNNWVSEFTSYQKQNQGFGVVHGDRSLIRGTQSAVHDPDGIDVWGVAKTGELPDWLRRMVADVPLQPATANR</sequence>
<dbReference type="AlphaFoldDB" id="A0A917NLX8"/>
<evidence type="ECO:0000313" key="2">
    <source>
        <dbReference type="Proteomes" id="UP000637695"/>
    </source>
</evidence>
<accession>A0A917NLX8</accession>
<evidence type="ECO:0000313" key="1">
    <source>
        <dbReference type="EMBL" id="GGJ10636.1"/>
    </source>
</evidence>
<dbReference type="RefSeq" id="WP_188882797.1">
    <property type="nucleotide sequence ID" value="NZ_BMOY01000033.1"/>
</dbReference>
<dbReference type="EMBL" id="BMOY01000033">
    <property type="protein sequence ID" value="GGJ10636.1"/>
    <property type="molecule type" value="Genomic_DNA"/>
</dbReference>
<protein>
    <submittedName>
        <fullName evidence="1">Uncharacterized protein</fullName>
    </submittedName>
</protein>
<keyword evidence="2" id="KW-1185">Reference proteome</keyword>
<comment type="caution">
    <text evidence="1">The sequence shown here is derived from an EMBL/GenBank/DDBJ whole genome shotgun (WGS) entry which is preliminary data.</text>
</comment>